<dbReference type="RefSeq" id="WP_156041238.1">
    <property type="nucleotide sequence ID" value="NZ_ASRX01000054.1"/>
</dbReference>
<keyword evidence="3" id="KW-1185">Reference proteome</keyword>
<dbReference type="EMBL" id="ASRX01000054">
    <property type="protein sequence ID" value="EYF02888.1"/>
    <property type="molecule type" value="Genomic_DNA"/>
</dbReference>
<evidence type="ECO:0008006" key="4">
    <source>
        <dbReference type="Google" id="ProtNLM"/>
    </source>
</evidence>
<dbReference type="STRING" id="1192034.CAP_6468"/>
<dbReference type="OrthoDB" id="5506976at2"/>
<proteinExistence type="predicted"/>
<evidence type="ECO:0000256" key="1">
    <source>
        <dbReference type="SAM" id="Phobius"/>
    </source>
</evidence>
<reference evidence="2 3" key="1">
    <citation type="submission" date="2013-05" db="EMBL/GenBank/DDBJ databases">
        <title>Genome assembly of Chondromyces apiculatus DSM 436.</title>
        <authorList>
            <person name="Sharma G."/>
            <person name="Khatri I."/>
            <person name="Kaur C."/>
            <person name="Mayilraj S."/>
            <person name="Subramanian S."/>
        </authorList>
    </citation>
    <scope>NUCLEOTIDE SEQUENCE [LARGE SCALE GENOMIC DNA]</scope>
    <source>
        <strain evidence="2 3">DSM 436</strain>
    </source>
</reference>
<keyword evidence="1" id="KW-1133">Transmembrane helix</keyword>
<dbReference type="SUPFAM" id="SSF48452">
    <property type="entry name" value="TPR-like"/>
    <property type="match status" value="1"/>
</dbReference>
<dbReference type="AlphaFoldDB" id="A0A017T0Y6"/>
<keyword evidence="1" id="KW-0472">Membrane</keyword>
<accession>A0A017T0Y6</accession>
<dbReference type="eggNOG" id="COG4700">
    <property type="taxonomic scope" value="Bacteria"/>
</dbReference>
<comment type="caution">
    <text evidence="2">The sequence shown here is derived from an EMBL/GenBank/DDBJ whole genome shotgun (WGS) entry which is preliminary data.</text>
</comment>
<gene>
    <name evidence="2" type="ORF">CAP_6468</name>
</gene>
<name>A0A017T0Y6_9BACT</name>
<protein>
    <recommendedName>
        <fullName evidence="4">Tetratricopeptide repeat protein</fullName>
    </recommendedName>
</protein>
<feature type="transmembrane region" description="Helical" evidence="1">
    <location>
        <begin position="267"/>
        <end position="285"/>
    </location>
</feature>
<dbReference type="InterPro" id="IPR011990">
    <property type="entry name" value="TPR-like_helical_dom_sf"/>
</dbReference>
<organism evidence="2 3">
    <name type="scientific">Chondromyces apiculatus DSM 436</name>
    <dbReference type="NCBI Taxonomy" id="1192034"/>
    <lineage>
        <taxon>Bacteria</taxon>
        <taxon>Pseudomonadati</taxon>
        <taxon>Myxococcota</taxon>
        <taxon>Polyangia</taxon>
        <taxon>Polyangiales</taxon>
        <taxon>Polyangiaceae</taxon>
        <taxon>Chondromyces</taxon>
    </lineage>
</organism>
<evidence type="ECO:0000313" key="3">
    <source>
        <dbReference type="Proteomes" id="UP000019678"/>
    </source>
</evidence>
<dbReference type="Proteomes" id="UP000019678">
    <property type="component" value="Unassembled WGS sequence"/>
</dbReference>
<sequence>MPAFAGDADDLFQKGMADLEAGRLDTACPALRKSFRFEKRPTTLFHLAECEDRAGRIATAALHYDEYLDLFERLSPPEQQAEGERERKAFKRRETLDGDIPRVTFRLPESAPVGTKVTRVTKQGGDPVPVALGVALPIDPGEHWVMTQPPGGARWEKRFFVQKGDRQTIALSVSSPDDDAKMVRYSRPLEPVPALLPPEEYDNSGRRIATWTAGGIGAAGVVTGIVTGAVAWSQKGVVNSNCRDGLCNTKGESAADLASTMGTVSTIAFPIGLAGLAVAVVLILTEPEQGRLGAAPQRAVIGRAAPAIDVSVSRQGDGFVGATWIW</sequence>
<keyword evidence="1" id="KW-0812">Transmembrane</keyword>
<evidence type="ECO:0000313" key="2">
    <source>
        <dbReference type="EMBL" id="EYF02888.1"/>
    </source>
</evidence>